<protein>
    <submittedName>
        <fullName evidence="3">Uncharacterized protein</fullName>
    </submittedName>
</protein>
<feature type="transmembrane region" description="Helical" evidence="2">
    <location>
        <begin position="159"/>
        <end position="179"/>
    </location>
</feature>
<feature type="transmembrane region" description="Helical" evidence="2">
    <location>
        <begin position="21"/>
        <end position="42"/>
    </location>
</feature>
<feature type="region of interest" description="Disordered" evidence="1">
    <location>
        <begin position="233"/>
        <end position="259"/>
    </location>
</feature>
<feature type="transmembrane region" description="Helical" evidence="2">
    <location>
        <begin position="123"/>
        <end position="147"/>
    </location>
</feature>
<feature type="transmembrane region" description="Helical" evidence="2">
    <location>
        <begin position="199"/>
        <end position="226"/>
    </location>
</feature>
<keyword evidence="2" id="KW-0472">Membrane</keyword>
<feature type="compositionally biased region" description="Basic residues" evidence="1">
    <location>
        <begin position="249"/>
        <end position="259"/>
    </location>
</feature>
<gene>
    <name evidence="3" type="ORF">G4223_15335</name>
</gene>
<reference evidence="3 4" key="1">
    <citation type="submission" date="2020-02" db="EMBL/GenBank/DDBJ databases">
        <authorList>
            <person name="Dziuba M."/>
            <person name="Kuznetsov B."/>
            <person name="Mardanov A."/>
            <person name="Ravin N."/>
            <person name="Grouzdev D."/>
        </authorList>
    </citation>
    <scope>NUCLEOTIDE SEQUENCE [LARGE SCALE GENOMIC DNA]</scope>
    <source>
        <strain evidence="3 4">SpK</strain>
    </source>
</reference>
<sequence>MSLTRYAPQILDAFRLVVTRPAASAVIVVPGLALVAGANVLGAQGGNLAGLGMMLSMLAVTGMGFFWQRTLAEGETLTPIQMAPRLILWMVILQLLQGFELAPTILFGLWLKDMPNAEIYTRTGIQVFQLLIGGLFLALPQLALGRWKDMAGTKLQEMVLSGGIAIGLGYVIVNLPFIMVTEVAKGLFADFASDLNGTVVTMTLQVVHALNMVVMAGYFALVWAVLKDQPSRFDPPAETPVDPKERRTTRITRTSKARK</sequence>
<dbReference type="AlphaFoldDB" id="A0A7C9QVF1"/>
<keyword evidence="2" id="KW-0812">Transmembrane</keyword>
<dbReference type="Proteomes" id="UP000480684">
    <property type="component" value="Unassembled WGS sequence"/>
</dbReference>
<comment type="caution">
    <text evidence="3">The sequence shown here is derived from an EMBL/GenBank/DDBJ whole genome shotgun (WGS) entry which is preliminary data.</text>
</comment>
<organism evidence="3 4">
    <name type="scientific">Magnetospirillum aberrantis SpK</name>
    <dbReference type="NCBI Taxonomy" id="908842"/>
    <lineage>
        <taxon>Bacteria</taxon>
        <taxon>Pseudomonadati</taxon>
        <taxon>Pseudomonadota</taxon>
        <taxon>Alphaproteobacteria</taxon>
        <taxon>Rhodospirillales</taxon>
        <taxon>Rhodospirillaceae</taxon>
        <taxon>Magnetospirillum</taxon>
    </lineage>
</organism>
<feature type="transmembrane region" description="Helical" evidence="2">
    <location>
        <begin position="87"/>
        <end position="111"/>
    </location>
</feature>
<keyword evidence="2" id="KW-1133">Transmembrane helix</keyword>
<dbReference type="RefSeq" id="WP_163681578.1">
    <property type="nucleotide sequence ID" value="NZ_JAAIYP010000040.1"/>
</dbReference>
<evidence type="ECO:0000256" key="1">
    <source>
        <dbReference type="SAM" id="MobiDB-lite"/>
    </source>
</evidence>
<evidence type="ECO:0000256" key="2">
    <source>
        <dbReference type="SAM" id="Phobius"/>
    </source>
</evidence>
<dbReference type="EMBL" id="JAAIYP010000040">
    <property type="protein sequence ID" value="NFV81485.1"/>
    <property type="molecule type" value="Genomic_DNA"/>
</dbReference>
<evidence type="ECO:0000313" key="4">
    <source>
        <dbReference type="Proteomes" id="UP000480684"/>
    </source>
</evidence>
<proteinExistence type="predicted"/>
<accession>A0A7C9QVF1</accession>
<keyword evidence="4" id="KW-1185">Reference proteome</keyword>
<name>A0A7C9QVF1_9PROT</name>
<feature type="transmembrane region" description="Helical" evidence="2">
    <location>
        <begin position="48"/>
        <end position="67"/>
    </location>
</feature>
<evidence type="ECO:0000313" key="3">
    <source>
        <dbReference type="EMBL" id="NFV81485.1"/>
    </source>
</evidence>